<reference evidence="1" key="1">
    <citation type="journal article" date="2014" name="Int. J. Syst. Evol. Microbiol.">
        <title>Complete genome sequence of Corynebacterium casei LMG S-19264T (=DSM 44701T), isolated from a smear-ripened cheese.</title>
        <authorList>
            <consortium name="US DOE Joint Genome Institute (JGI-PGF)"/>
            <person name="Walter F."/>
            <person name="Albersmeier A."/>
            <person name="Kalinowski J."/>
            <person name="Ruckert C."/>
        </authorList>
    </citation>
    <scope>NUCLEOTIDE SEQUENCE</scope>
    <source>
        <strain evidence="1">JCM 4518</strain>
    </source>
</reference>
<dbReference type="Gene3D" id="1.25.10.10">
    <property type="entry name" value="Leucine-rich Repeat Variant"/>
    <property type="match status" value="2"/>
</dbReference>
<dbReference type="SMART" id="SM00567">
    <property type="entry name" value="EZ_HEAT"/>
    <property type="match status" value="7"/>
</dbReference>
<accession>A0A918T1Z9</accession>
<dbReference type="Pfam" id="PF13646">
    <property type="entry name" value="HEAT_2"/>
    <property type="match status" value="2"/>
</dbReference>
<keyword evidence="2" id="KW-1185">Reference proteome</keyword>
<name>A0A918T1Z9_9ACTN</name>
<evidence type="ECO:0000313" key="1">
    <source>
        <dbReference type="EMBL" id="GHA86094.1"/>
    </source>
</evidence>
<dbReference type="InterPro" id="IPR011989">
    <property type="entry name" value="ARM-like"/>
</dbReference>
<dbReference type="InterPro" id="IPR016024">
    <property type="entry name" value="ARM-type_fold"/>
</dbReference>
<dbReference type="InterPro" id="IPR004155">
    <property type="entry name" value="PBS_lyase_HEAT"/>
</dbReference>
<dbReference type="Proteomes" id="UP000644020">
    <property type="component" value="Unassembled WGS sequence"/>
</dbReference>
<reference evidence="1" key="2">
    <citation type="submission" date="2020-09" db="EMBL/GenBank/DDBJ databases">
        <authorList>
            <person name="Sun Q."/>
            <person name="Ohkuma M."/>
        </authorList>
    </citation>
    <scope>NUCLEOTIDE SEQUENCE</scope>
    <source>
        <strain evidence="1">JCM 4518</strain>
    </source>
</reference>
<dbReference type="SUPFAM" id="SSF48371">
    <property type="entry name" value="ARM repeat"/>
    <property type="match status" value="1"/>
</dbReference>
<organism evidence="1 2">
    <name type="scientific">Streptomyces termitum</name>
    <dbReference type="NCBI Taxonomy" id="67368"/>
    <lineage>
        <taxon>Bacteria</taxon>
        <taxon>Bacillati</taxon>
        <taxon>Actinomycetota</taxon>
        <taxon>Actinomycetes</taxon>
        <taxon>Kitasatosporales</taxon>
        <taxon>Streptomycetaceae</taxon>
        <taxon>Streptomyces</taxon>
    </lineage>
</organism>
<sequence length="1354" mass="140534">MPSVRVALLRAEIAHRPEALADEERTQTLYQAVRAIRATDAPAGLPALVRLLAGGADPVLEAEALRLVREGVRTAALRPAPAREVLAGLLESPADTVVRDALTELAEPWARVDPLPADRPARLVRPGTAGPALTVLAAHGHAGPLRRAAGDPEAEPGTRRRALALLGGLAHRDDVPALLALAGRDPLLLAGPALDCLRAMHRRGHFATDADVPAVLALALADHTVPARTVATVLFTSRHALLDLLADAPPDDPHRRRRLDLLVALDGQGTGGLPVAARIARALPAATDPAPSLRALRTLADPATEDAVLAALPTAPAAALDALEAVGGERTVRVLAAALGLAPALGPDPEAEEAEEGVARALRGFQGRALELLWLLAGDAGTRHRILDRIDTGRLPHRILADLGGPDEREAVLLAAHLDPADPVDALCRLAAHGGPGVLPVLSDLLLRIAGELAAAWDGAGAEPVPDGEPAVPAAVVDAVRSLGERLRGRGRIRPVHLLDAPVTGAGAALLTGMVLDLLDRPDLATGERRVLLRLLLDLPDAPHRRIAARVHRLLRHPDRHVRKQAVALLARGPEGDEGVGAVSASLLALTGPDRDPQTVRQTLDALGGARARWAAEAVASCLDHPVMNVRKTAARALATAGTAAAVPPLLHHLGRTDNPGLRGLLLDALGAILGDTRTAAVTAAAERAADARVRARLSAATAPDPAPDADGADLRHLAERGWDPERALRLAARAAAPGTATVGWAPVLRPYLSDWLLLAAGPAPARRTVLAALPTAVCPGPWQPHERGTLARHAGVLLDGLAEAGPEERDGLLALLEAAAPHLAPEAAAKAVAAVRALPPRRPGRRSALPLLRLAGAVVVRADLDRELAATDLADDPPTARARLLRETFGLGRPAAEHPPWYGELAAAVREPADLAALRARGVAAGSRALLTALAAVQADAPPAVRAALVDWMTELQPLGAPEWTLGEPPAPRPGHRAGAPRSAALRAATLALLASDDAGRRNAAARTLLGWPEPDTRAALLDAYLRGRVELPDTAGLQEDAARLLAAADPAALLADAAGAVRAAGLAARFDPGPLVPLAPLLLALWEHGPREARPQAFTALCRTPADALAALLEPRLAAGATGLLAPLAGRPLLRTPLLDRLARRHPEAGLLLVDGPLRDPGTAGRDAAALRALRERAPAAGPSAAPAAEDPAVLLRSPDPRRVRRGLARLVEDTAPGTDGLAGLLEGLLSHRDTGVRLHAHRASRALLDRDAHLRLTERLLGDPNPDVVRGAVRTLAGARRASAAPALVALLGHGREPVRRSAGEALLRLGPAAVPALRRAASRARPDRRPVYEELLAGIGDDGTDGTAPE</sequence>
<gene>
    <name evidence="1" type="ORF">GCM10010305_32440</name>
</gene>
<proteinExistence type="predicted"/>
<evidence type="ECO:0000313" key="2">
    <source>
        <dbReference type="Proteomes" id="UP000644020"/>
    </source>
</evidence>
<comment type="caution">
    <text evidence="1">The sequence shown here is derived from an EMBL/GenBank/DDBJ whole genome shotgun (WGS) entry which is preliminary data.</text>
</comment>
<dbReference type="EMBL" id="BMUL01000007">
    <property type="protein sequence ID" value="GHA86094.1"/>
    <property type="molecule type" value="Genomic_DNA"/>
</dbReference>
<evidence type="ECO:0008006" key="3">
    <source>
        <dbReference type="Google" id="ProtNLM"/>
    </source>
</evidence>
<protein>
    <recommendedName>
        <fullName evidence="3">HEAT repeat domain-containing protein</fullName>
    </recommendedName>
</protein>